<dbReference type="STRING" id="1003195.SCATT_25040"/>
<dbReference type="AlphaFoldDB" id="F8K115"/>
<dbReference type="InterPro" id="IPR016040">
    <property type="entry name" value="NAD(P)-bd_dom"/>
</dbReference>
<dbReference type="Gene3D" id="3.90.25.10">
    <property type="entry name" value="UDP-galactose 4-epimerase, domain 1"/>
    <property type="match status" value="1"/>
</dbReference>
<dbReference type="PANTHER" id="PTHR43162:SF1">
    <property type="entry name" value="PRESTALK A DIFFERENTIATION PROTEIN A"/>
    <property type="match status" value="1"/>
</dbReference>
<gene>
    <name evidence="2" type="ordered locus">SCATT_25040</name>
</gene>
<dbReference type="Gene3D" id="3.40.50.720">
    <property type="entry name" value="NAD(P)-binding Rossmann-like Domain"/>
    <property type="match status" value="1"/>
</dbReference>
<sequence>MIVVIGATGNVGRPLVGQLLDRGAAVRALTRNPERAALPEGAQVVRADLAGAVASGSGLGPLLDGADALHLNLAATGPEAAHALVRAAVEARVGRLVLLSSSSVTDTEADESNFISKMHVTVERAIRDSGLPWVFVRAGMFATNTLEFAEQLRHGDVVRGPSDAAEVSPVHEADIAAVSAVALTDTSGGLLGTTPVVTGPASLKRSDLVRAIGTALGRELRYEELSHEEALRVMTEEQGVPRPVAEAVLE</sequence>
<dbReference type="eggNOG" id="COG0702">
    <property type="taxonomic scope" value="Bacteria"/>
</dbReference>
<protein>
    <recommendedName>
        <fullName evidence="1">NAD(P)-binding domain-containing protein</fullName>
    </recommendedName>
</protein>
<accession>F8K115</accession>
<dbReference type="KEGG" id="sct:SCAT_2515"/>
<name>F8K115_STREN</name>
<dbReference type="InterPro" id="IPR051604">
    <property type="entry name" value="Ergot_Alk_Oxidoreductase"/>
</dbReference>
<dbReference type="SUPFAM" id="SSF51735">
    <property type="entry name" value="NAD(P)-binding Rossmann-fold domains"/>
    <property type="match status" value="1"/>
</dbReference>
<dbReference type="InterPro" id="IPR036291">
    <property type="entry name" value="NAD(P)-bd_dom_sf"/>
</dbReference>
<dbReference type="EMBL" id="CP003219">
    <property type="protein sequence ID" value="AEW94875.1"/>
    <property type="molecule type" value="Genomic_DNA"/>
</dbReference>
<feature type="domain" description="NAD(P)-binding" evidence="1">
    <location>
        <begin position="6"/>
        <end position="185"/>
    </location>
</feature>
<dbReference type="PANTHER" id="PTHR43162">
    <property type="match status" value="1"/>
</dbReference>
<dbReference type="RefSeq" id="WP_014143260.1">
    <property type="nucleotide sequence ID" value="NC_016111.1"/>
</dbReference>
<dbReference type="HOGENOM" id="CLU_007383_10_6_11"/>
<dbReference type="PATRIC" id="fig|1003195.11.peg.4020"/>
<dbReference type="Pfam" id="PF13460">
    <property type="entry name" value="NAD_binding_10"/>
    <property type="match status" value="1"/>
</dbReference>
<evidence type="ECO:0000313" key="3">
    <source>
        <dbReference type="Proteomes" id="UP000007842"/>
    </source>
</evidence>
<dbReference type="KEGG" id="scy:SCATT_25040"/>
<organism evidence="2 3">
    <name type="scientific">Streptantibioticus cattleyicolor (strain ATCC 35852 / DSM 46488 / JCM 4925 / NBRC 14057 / NRRL 8057)</name>
    <name type="common">Streptomyces cattleya</name>
    <dbReference type="NCBI Taxonomy" id="1003195"/>
    <lineage>
        <taxon>Bacteria</taxon>
        <taxon>Bacillati</taxon>
        <taxon>Actinomycetota</taxon>
        <taxon>Actinomycetes</taxon>
        <taxon>Kitasatosporales</taxon>
        <taxon>Streptomycetaceae</taxon>
        <taxon>Streptantibioticus</taxon>
    </lineage>
</organism>
<evidence type="ECO:0000259" key="1">
    <source>
        <dbReference type="Pfam" id="PF13460"/>
    </source>
</evidence>
<reference evidence="3" key="1">
    <citation type="submission" date="2011-12" db="EMBL/GenBank/DDBJ databases">
        <title>Complete genome sequence of Streptomyces cattleya strain DSM 46488.</title>
        <authorList>
            <person name="Ou H.-Y."/>
            <person name="Li P."/>
            <person name="Zhao C."/>
            <person name="O'Hagan D."/>
            <person name="Deng Z."/>
        </authorList>
    </citation>
    <scope>NUCLEOTIDE SEQUENCE [LARGE SCALE GENOMIC DNA]</scope>
    <source>
        <strain evidence="3">ATCC 35852 / DSM 46488 / JCM 4925 / NBRC 14057 / NRRL 8057</strain>
    </source>
</reference>
<proteinExistence type="predicted"/>
<dbReference type="OrthoDB" id="116343at2"/>
<evidence type="ECO:0000313" key="2">
    <source>
        <dbReference type="EMBL" id="AEW94875.1"/>
    </source>
</evidence>
<keyword evidence="3" id="KW-1185">Reference proteome</keyword>
<dbReference type="Proteomes" id="UP000007842">
    <property type="component" value="Chromosome"/>
</dbReference>
<accession>G8WU53</accession>